<gene>
    <name evidence="8" type="ORF">WJ53_26745</name>
    <name evidence="9" type="ORF">WJ96_00260</name>
    <name evidence="10" type="ORF">WK53_22825</name>
</gene>
<organism evidence="10 12">
    <name type="scientific">Burkholderia ubonensis</name>
    <dbReference type="NCBI Taxonomy" id="101571"/>
    <lineage>
        <taxon>Bacteria</taxon>
        <taxon>Pseudomonadati</taxon>
        <taxon>Pseudomonadota</taxon>
        <taxon>Betaproteobacteria</taxon>
        <taxon>Burkholderiales</taxon>
        <taxon>Burkholderiaceae</taxon>
        <taxon>Burkholderia</taxon>
        <taxon>Burkholderia cepacia complex</taxon>
    </lineage>
</organism>
<evidence type="ECO:0000256" key="1">
    <source>
        <dbReference type="ARBA" id="ARBA00004162"/>
    </source>
</evidence>
<evidence type="ECO:0000256" key="5">
    <source>
        <dbReference type="ARBA" id="ARBA00022989"/>
    </source>
</evidence>
<dbReference type="EMBL" id="LPDO01000007">
    <property type="protein sequence ID" value="KVT62541.1"/>
    <property type="molecule type" value="Genomic_DNA"/>
</dbReference>
<dbReference type="GO" id="GO:0015031">
    <property type="term" value="P:protein transport"/>
    <property type="evidence" value="ECO:0007669"/>
    <property type="project" value="UniProtKB-KW"/>
</dbReference>
<accession>A0A102Y3W4</accession>
<dbReference type="GO" id="GO:0022857">
    <property type="term" value="F:transmembrane transporter activity"/>
    <property type="evidence" value="ECO:0007669"/>
    <property type="project" value="InterPro"/>
</dbReference>
<evidence type="ECO:0000256" key="6">
    <source>
        <dbReference type="ARBA" id="ARBA00023136"/>
    </source>
</evidence>
<dbReference type="AlphaFoldDB" id="A0A102Y3W4"/>
<evidence type="ECO:0000313" key="8">
    <source>
        <dbReference type="EMBL" id="KVM38740.1"/>
    </source>
</evidence>
<dbReference type="RefSeq" id="WP_059490903.1">
    <property type="nucleotide sequence ID" value="NZ_LOVB01000015.1"/>
</dbReference>
<keyword evidence="4 7" id="KW-0812">Transmembrane</keyword>
<evidence type="ECO:0000256" key="2">
    <source>
        <dbReference type="ARBA" id="ARBA00005811"/>
    </source>
</evidence>
<sequence>MKLRRSRASKRGRIEIIPMIDVMFFLLATFMLTSLAMQRLDAVGIDLPRGQARQLQADRPVTLSVNRENQIFIDRQPVPLDRVSGIVAHLLGQHHDIVIAADDGAAHGVVVQAMLAARRAGAEHFLVAVHRD</sequence>
<dbReference type="PANTHER" id="PTHR30558">
    <property type="entry name" value="EXBD MEMBRANE COMPONENT OF PMF-DRIVEN MACROMOLECULE IMPORT SYSTEM"/>
    <property type="match status" value="1"/>
</dbReference>
<evidence type="ECO:0000256" key="3">
    <source>
        <dbReference type="ARBA" id="ARBA00022475"/>
    </source>
</evidence>
<dbReference type="Pfam" id="PF02472">
    <property type="entry name" value="ExbD"/>
    <property type="match status" value="1"/>
</dbReference>
<evidence type="ECO:0000256" key="4">
    <source>
        <dbReference type="ARBA" id="ARBA00022692"/>
    </source>
</evidence>
<dbReference type="EMBL" id="LPBJ01000060">
    <property type="protein sequence ID" value="KVP95660.1"/>
    <property type="molecule type" value="Genomic_DNA"/>
</dbReference>
<evidence type="ECO:0000313" key="12">
    <source>
        <dbReference type="Proteomes" id="UP000056732"/>
    </source>
</evidence>
<keyword evidence="5" id="KW-1133">Transmembrane helix</keyword>
<evidence type="ECO:0000256" key="7">
    <source>
        <dbReference type="RuleBase" id="RU003879"/>
    </source>
</evidence>
<keyword evidence="11" id="KW-1185">Reference proteome</keyword>
<comment type="caution">
    <text evidence="10">The sequence shown here is derived from an EMBL/GenBank/DDBJ whole genome shotgun (WGS) entry which is preliminary data.</text>
</comment>
<evidence type="ECO:0000313" key="9">
    <source>
        <dbReference type="EMBL" id="KVP95660.1"/>
    </source>
</evidence>
<dbReference type="Proteomes" id="UP000056453">
    <property type="component" value="Unassembled WGS sequence"/>
</dbReference>
<evidence type="ECO:0000313" key="11">
    <source>
        <dbReference type="Proteomes" id="UP000056453"/>
    </source>
</evidence>
<dbReference type="Proteomes" id="UP000056732">
    <property type="component" value="Unassembled WGS sequence"/>
</dbReference>
<name>A0A102Y3W4_9BURK</name>
<evidence type="ECO:0000313" key="10">
    <source>
        <dbReference type="EMBL" id="KVT62541.1"/>
    </source>
</evidence>
<dbReference type="GO" id="GO:0005886">
    <property type="term" value="C:plasma membrane"/>
    <property type="evidence" value="ECO:0007669"/>
    <property type="project" value="UniProtKB-SubCell"/>
</dbReference>
<keyword evidence="7" id="KW-0653">Protein transport</keyword>
<keyword evidence="3" id="KW-1003">Cell membrane</keyword>
<evidence type="ECO:0000313" key="13">
    <source>
        <dbReference type="Proteomes" id="UP000061665"/>
    </source>
</evidence>
<comment type="subcellular location">
    <subcellularLocation>
        <location evidence="1">Cell membrane</location>
        <topology evidence="1">Single-pass membrane protein</topology>
    </subcellularLocation>
    <subcellularLocation>
        <location evidence="7">Cell membrane</location>
        <topology evidence="7">Single-pass type II membrane protein</topology>
    </subcellularLocation>
</comment>
<dbReference type="Gene3D" id="3.30.420.270">
    <property type="match status" value="1"/>
</dbReference>
<dbReference type="InterPro" id="IPR003400">
    <property type="entry name" value="ExbD"/>
</dbReference>
<protein>
    <submittedName>
        <fullName evidence="10">Biopolymer transporter ExbD</fullName>
    </submittedName>
</protein>
<comment type="similarity">
    <text evidence="2 7">Belongs to the ExbD/TolR family.</text>
</comment>
<reference evidence="11 12" key="1">
    <citation type="submission" date="2015-11" db="EMBL/GenBank/DDBJ databases">
        <title>Expanding the genomic diversity of Burkholderia species for the development of highly accurate diagnostics.</title>
        <authorList>
            <person name="Sahl J."/>
            <person name="Keim P."/>
            <person name="Wagner D."/>
        </authorList>
    </citation>
    <scope>NUCLEOTIDE SEQUENCE [LARGE SCALE GENOMIC DNA]</scope>
    <source>
        <strain evidence="10 12">MSMB1137WGS</strain>
        <strain evidence="9 11">MSMB1808WGS</strain>
        <strain evidence="8 13">MSMB2058</strain>
    </source>
</reference>
<dbReference type="Proteomes" id="UP000061665">
    <property type="component" value="Unassembled WGS sequence"/>
</dbReference>
<keyword evidence="6" id="KW-0472">Membrane</keyword>
<dbReference type="EMBL" id="LOZE01000019">
    <property type="protein sequence ID" value="KVM38740.1"/>
    <property type="molecule type" value="Genomic_DNA"/>
</dbReference>
<keyword evidence="7" id="KW-0813">Transport</keyword>
<proteinExistence type="inferred from homology"/>